<feature type="transmembrane region" description="Helical" evidence="7">
    <location>
        <begin position="147"/>
        <end position="168"/>
    </location>
</feature>
<sequence>MPLVGLGYLYGYGMSHGNLGRLYHGIDYQGRICGLDTPEGVPGKPYLFWCMNSAMAGPSLSLNLKDPICVASCPGAEEAGGLYEPVTECKQVSASQQINSYKTMVVMHRYCYPDTGAMKGAADALQSGLANQKTERFLEQASSVPSAWPVLLLTFFLAVLLGYVYLAALRHCTVVLIWLVMAFSVIGSAVLGVYLWANAGNLSKHLPEGMVPPEGYGEDEENVTKVLAVVCWAIGAIAVCIACCCHSSISAAVDCIEAACEAMYEMPSLLLAPIFKAVTQAVVFAFLLYGFFALLSTAKVSAPQDGRLVDALSGQVQGVARHLQMTPEQKAAAVAYLFVALWVECWLHALYQFIIAYAMAEYHLSTEDHEGYREVGGGCCALYDGFQVGLTMHAGSLAMGSALEALLWVLQILVSIAEAANKEQGNNPCVDCLMRCLQCCLACCESIVQFLNKNAYVDMAIKSHNYCTSAREAIRVITTLPVAMAVLNGATVVFTLFGCLFTSISCAAFTFFLTTSPTFSAPDAVFYVDEPVAVAITAGVIGAIVSMCFMTVFDMSTDSLLYFYGLDWIEGRRGHDSNAPDNIKELVHGRR</sequence>
<dbReference type="GO" id="GO:0022857">
    <property type="term" value="F:transmembrane transporter activity"/>
    <property type="evidence" value="ECO:0007669"/>
    <property type="project" value="UniProtKB-UniRule"/>
</dbReference>
<evidence type="ECO:0000256" key="1">
    <source>
        <dbReference type="ARBA" id="ARBA00004141"/>
    </source>
</evidence>
<accession>A0AA36HXR6</accession>
<evidence type="ECO:0000256" key="7">
    <source>
        <dbReference type="RuleBase" id="RU368066"/>
    </source>
</evidence>
<evidence type="ECO:0000313" key="9">
    <source>
        <dbReference type="Proteomes" id="UP001178507"/>
    </source>
</evidence>
<feature type="transmembrane region" description="Helical" evidence="7">
    <location>
        <begin position="333"/>
        <end position="354"/>
    </location>
</feature>
<feature type="transmembrane region" description="Helical" evidence="7">
    <location>
        <begin position="532"/>
        <end position="553"/>
    </location>
</feature>
<evidence type="ECO:0000256" key="2">
    <source>
        <dbReference type="ARBA" id="ARBA00007168"/>
    </source>
</evidence>
<dbReference type="AlphaFoldDB" id="A0AA36HXR6"/>
<keyword evidence="4 7" id="KW-1133">Transmembrane helix</keyword>
<feature type="transmembrane region" description="Helical" evidence="7">
    <location>
        <begin position="226"/>
        <end position="249"/>
    </location>
</feature>
<comment type="similarity">
    <text evidence="2 7">Belongs to the CTL (choline transporter-like) family.</text>
</comment>
<keyword evidence="9" id="KW-1185">Reference proteome</keyword>
<feature type="transmembrane region" description="Helical" evidence="7">
    <location>
        <begin position="269"/>
        <end position="292"/>
    </location>
</feature>
<gene>
    <name evidence="8" type="ORF">EVOR1521_LOCUS5458</name>
</gene>
<evidence type="ECO:0000256" key="5">
    <source>
        <dbReference type="ARBA" id="ARBA00023136"/>
    </source>
</evidence>
<evidence type="ECO:0000256" key="6">
    <source>
        <dbReference type="ARBA" id="ARBA00023180"/>
    </source>
</evidence>
<reference evidence="8" key="1">
    <citation type="submission" date="2023-08" db="EMBL/GenBank/DDBJ databases">
        <authorList>
            <person name="Chen Y."/>
            <person name="Shah S."/>
            <person name="Dougan E. K."/>
            <person name="Thang M."/>
            <person name="Chan C."/>
        </authorList>
    </citation>
    <scope>NUCLEOTIDE SEQUENCE</scope>
</reference>
<feature type="transmembrane region" description="Helical" evidence="7">
    <location>
        <begin position="485"/>
        <end position="512"/>
    </location>
</feature>
<evidence type="ECO:0000256" key="3">
    <source>
        <dbReference type="ARBA" id="ARBA00022692"/>
    </source>
</evidence>
<comment type="function">
    <text evidence="7">Choline transporter.</text>
</comment>
<dbReference type="PANTHER" id="PTHR12385">
    <property type="entry name" value="CHOLINE TRANSPORTER-LIKE (SLC FAMILY 44)"/>
    <property type="match status" value="1"/>
</dbReference>
<dbReference type="InterPro" id="IPR007603">
    <property type="entry name" value="Choline_transptr-like"/>
</dbReference>
<dbReference type="Pfam" id="PF04515">
    <property type="entry name" value="Choline_transpo"/>
    <property type="match status" value="1"/>
</dbReference>
<dbReference type="EMBL" id="CAUJNA010000389">
    <property type="protein sequence ID" value="CAJ1376374.1"/>
    <property type="molecule type" value="Genomic_DNA"/>
</dbReference>
<protein>
    <recommendedName>
        <fullName evidence="7">Choline transporter-like protein</fullName>
    </recommendedName>
</protein>
<proteinExistence type="inferred from homology"/>
<dbReference type="GO" id="GO:0005886">
    <property type="term" value="C:plasma membrane"/>
    <property type="evidence" value="ECO:0007669"/>
    <property type="project" value="UniProtKB-SubCell"/>
</dbReference>
<keyword evidence="6" id="KW-0325">Glycoprotein</keyword>
<comment type="subcellular location">
    <subcellularLocation>
        <location evidence="7">Cell membrane</location>
        <topology evidence="7">Multi-pass membrane protein</topology>
    </subcellularLocation>
    <subcellularLocation>
        <location evidence="1">Membrane</location>
        <topology evidence="1">Multi-pass membrane protein</topology>
    </subcellularLocation>
</comment>
<evidence type="ECO:0000256" key="4">
    <source>
        <dbReference type="ARBA" id="ARBA00022989"/>
    </source>
</evidence>
<dbReference type="Proteomes" id="UP001178507">
    <property type="component" value="Unassembled WGS sequence"/>
</dbReference>
<feature type="transmembrane region" description="Helical" evidence="7">
    <location>
        <begin position="175"/>
        <end position="197"/>
    </location>
</feature>
<comment type="caution">
    <text evidence="8">The sequence shown here is derived from an EMBL/GenBank/DDBJ whole genome shotgun (WGS) entry which is preliminary data.</text>
</comment>
<organism evidence="8 9">
    <name type="scientific">Effrenium voratum</name>
    <dbReference type="NCBI Taxonomy" id="2562239"/>
    <lineage>
        <taxon>Eukaryota</taxon>
        <taxon>Sar</taxon>
        <taxon>Alveolata</taxon>
        <taxon>Dinophyceae</taxon>
        <taxon>Suessiales</taxon>
        <taxon>Symbiodiniaceae</taxon>
        <taxon>Effrenium</taxon>
    </lineage>
</organism>
<name>A0AA36HXR6_9DINO</name>
<keyword evidence="5 7" id="KW-0472">Membrane</keyword>
<dbReference type="PANTHER" id="PTHR12385:SF14">
    <property type="entry name" value="CHOLINE TRANSPORTER-LIKE 2"/>
    <property type="match status" value="1"/>
</dbReference>
<evidence type="ECO:0000313" key="8">
    <source>
        <dbReference type="EMBL" id="CAJ1376374.1"/>
    </source>
</evidence>
<keyword evidence="3 7" id="KW-0812">Transmembrane</keyword>